<dbReference type="InterPro" id="IPR029063">
    <property type="entry name" value="SAM-dependent_MTases_sf"/>
</dbReference>
<evidence type="ECO:0000313" key="1">
    <source>
        <dbReference type="EMBL" id="UWZ34737.1"/>
    </source>
</evidence>
<dbReference type="PROSITE" id="PS51683">
    <property type="entry name" value="SAM_OMT_II"/>
    <property type="match status" value="1"/>
</dbReference>
<name>A0ABY5Z1K5_9ACTN</name>
<accession>A0ABY5Z1K5</accession>
<dbReference type="Proteomes" id="UP001058271">
    <property type="component" value="Chromosome"/>
</dbReference>
<proteinExistence type="predicted"/>
<organism evidence="1 2">
    <name type="scientific">Dactylosporangium roseum</name>
    <dbReference type="NCBI Taxonomy" id="47989"/>
    <lineage>
        <taxon>Bacteria</taxon>
        <taxon>Bacillati</taxon>
        <taxon>Actinomycetota</taxon>
        <taxon>Actinomycetes</taxon>
        <taxon>Micromonosporales</taxon>
        <taxon>Micromonosporaceae</taxon>
        <taxon>Dactylosporangium</taxon>
    </lineage>
</organism>
<dbReference type="SUPFAM" id="SSF53335">
    <property type="entry name" value="S-adenosyl-L-methionine-dependent methyltransferases"/>
    <property type="match status" value="1"/>
</dbReference>
<gene>
    <name evidence="1" type="ORF">Drose_26470</name>
</gene>
<dbReference type="InterPro" id="IPR016461">
    <property type="entry name" value="COMT-like"/>
</dbReference>
<dbReference type="EMBL" id="CP073721">
    <property type="protein sequence ID" value="UWZ34737.1"/>
    <property type="molecule type" value="Genomic_DNA"/>
</dbReference>
<dbReference type="Gene3D" id="3.40.50.150">
    <property type="entry name" value="Vaccinia Virus protein VP39"/>
    <property type="match status" value="1"/>
</dbReference>
<reference evidence="1" key="1">
    <citation type="submission" date="2021-04" db="EMBL/GenBank/DDBJ databases">
        <title>Biosynthetic gene clusters of Dactylosporangioum roseum.</title>
        <authorList>
            <person name="Hartkoorn R.C."/>
            <person name="Beaudoing E."/>
            <person name="Hot D."/>
            <person name="Moureu S."/>
        </authorList>
    </citation>
    <scope>NUCLEOTIDE SEQUENCE</scope>
    <source>
        <strain evidence="1">NRRL B-16295</strain>
    </source>
</reference>
<dbReference type="RefSeq" id="WP_260724071.1">
    <property type="nucleotide sequence ID" value="NZ_BAAABS010000052.1"/>
</dbReference>
<keyword evidence="2" id="KW-1185">Reference proteome</keyword>
<sequence>MRTVADLGGARGNLVARLAAAHPHLWAVCFDVPPLKPLFDEHVAKLGWPTG</sequence>
<evidence type="ECO:0000313" key="2">
    <source>
        <dbReference type="Proteomes" id="UP001058271"/>
    </source>
</evidence>
<protein>
    <recommendedName>
        <fullName evidence="3">O-methyltransferase domain-containing protein</fullName>
    </recommendedName>
</protein>
<evidence type="ECO:0008006" key="3">
    <source>
        <dbReference type="Google" id="ProtNLM"/>
    </source>
</evidence>